<name>A0A2T9ZG48_9FUNG</name>
<dbReference type="Pfam" id="PF00082">
    <property type="entry name" value="Peptidase_S8"/>
    <property type="match status" value="1"/>
</dbReference>
<evidence type="ECO:0000256" key="5">
    <source>
        <dbReference type="ARBA" id="ARBA00022729"/>
    </source>
</evidence>
<keyword evidence="11" id="KW-0865">Zymogen</keyword>
<dbReference type="GO" id="GO:0005802">
    <property type="term" value="C:trans-Golgi network"/>
    <property type="evidence" value="ECO:0007669"/>
    <property type="project" value="TreeGrafter"/>
</dbReference>
<feature type="signal peptide" evidence="16">
    <location>
        <begin position="1"/>
        <end position="23"/>
    </location>
</feature>
<dbReference type="STRING" id="133381.A0A2T9ZG48"/>
<dbReference type="InterPro" id="IPR000209">
    <property type="entry name" value="Peptidase_S8/S53_dom"/>
</dbReference>
<dbReference type="SUPFAM" id="SSF49785">
    <property type="entry name" value="Galactose-binding domain-like"/>
    <property type="match status" value="1"/>
</dbReference>
<evidence type="ECO:0000256" key="2">
    <source>
        <dbReference type="ARBA" id="ARBA00005325"/>
    </source>
</evidence>
<evidence type="ECO:0000256" key="15">
    <source>
        <dbReference type="SAM" id="MobiDB-lite"/>
    </source>
</evidence>
<evidence type="ECO:0000256" key="8">
    <source>
        <dbReference type="ARBA" id="ARBA00022837"/>
    </source>
</evidence>
<evidence type="ECO:0000256" key="9">
    <source>
        <dbReference type="ARBA" id="ARBA00022989"/>
    </source>
</evidence>
<evidence type="ECO:0000259" key="17">
    <source>
        <dbReference type="PROSITE" id="PS51829"/>
    </source>
</evidence>
<keyword evidence="3 14" id="KW-0645">Protease</keyword>
<feature type="region of interest" description="Disordered" evidence="15">
    <location>
        <begin position="683"/>
        <end position="709"/>
    </location>
</feature>
<comment type="similarity">
    <text evidence="2">Belongs to the peptidase S8 family. Furin subfamily.</text>
</comment>
<dbReference type="FunFam" id="3.40.50.200:FF:000005">
    <property type="entry name" value="Proprotein convertase subtilisin/kexin type 7"/>
    <property type="match status" value="1"/>
</dbReference>
<evidence type="ECO:0000256" key="10">
    <source>
        <dbReference type="ARBA" id="ARBA00023136"/>
    </source>
</evidence>
<dbReference type="GO" id="GO:0007323">
    <property type="term" value="P:peptide pheromone maturation"/>
    <property type="evidence" value="ECO:0007669"/>
    <property type="project" value="UniProtKB-ARBA"/>
</dbReference>
<keyword evidence="9" id="KW-1133">Transmembrane helix</keyword>
<dbReference type="PANTHER" id="PTHR42884">
    <property type="entry name" value="PROPROTEIN CONVERTASE SUBTILISIN/KEXIN-RELATED"/>
    <property type="match status" value="1"/>
</dbReference>
<evidence type="ECO:0000256" key="6">
    <source>
        <dbReference type="ARBA" id="ARBA00022801"/>
    </source>
</evidence>
<evidence type="ECO:0000256" key="13">
    <source>
        <dbReference type="PIRSR" id="PIRSR615500-1"/>
    </source>
</evidence>
<dbReference type="FunFam" id="2.60.120.260:FF:000026">
    <property type="entry name" value="proprotein convertase subtilisin/kexin type 7"/>
    <property type="match status" value="1"/>
</dbReference>
<dbReference type="Gene3D" id="2.60.120.260">
    <property type="entry name" value="Galactose-binding domain-like"/>
    <property type="match status" value="1"/>
</dbReference>
<dbReference type="GO" id="GO:0004252">
    <property type="term" value="F:serine-type endopeptidase activity"/>
    <property type="evidence" value="ECO:0007669"/>
    <property type="project" value="UniProtKB-UniRule"/>
</dbReference>
<dbReference type="Pfam" id="PF01483">
    <property type="entry name" value="P_proprotein"/>
    <property type="match status" value="1"/>
</dbReference>
<dbReference type="Gene3D" id="3.40.50.200">
    <property type="entry name" value="Peptidase S8/S53 domain"/>
    <property type="match status" value="1"/>
</dbReference>
<dbReference type="PROSITE" id="PS51829">
    <property type="entry name" value="P_HOMO_B"/>
    <property type="match status" value="1"/>
</dbReference>
<evidence type="ECO:0000256" key="1">
    <source>
        <dbReference type="ARBA" id="ARBA00004370"/>
    </source>
</evidence>
<feature type="active site" description="Charge relay system" evidence="13 14">
    <location>
        <position position="263"/>
    </location>
</feature>
<organism evidence="18 19">
    <name type="scientific">Smittium megazygosporum</name>
    <dbReference type="NCBI Taxonomy" id="133381"/>
    <lineage>
        <taxon>Eukaryota</taxon>
        <taxon>Fungi</taxon>
        <taxon>Fungi incertae sedis</taxon>
        <taxon>Zoopagomycota</taxon>
        <taxon>Kickxellomycotina</taxon>
        <taxon>Harpellomycetes</taxon>
        <taxon>Harpellales</taxon>
        <taxon>Legeriomycetaceae</taxon>
        <taxon>Smittium</taxon>
    </lineage>
</organism>
<keyword evidence="4" id="KW-0812">Transmembrane</keyword>
<dbReference type="InterPro" id="IPR015500">
    <property type="entry name" value="Peptidase_S8_subtilisin-rel"/>
</dbReference>
<dbReference type="GO" id="GO:0016485">
    <property type="term" value="P:protein processing"/>
    <property type="evidence" value="ECO:0007669"/>
    <property type="project" value="TreeGrafter"/>
</dbReference>
<dbReference type="PROSITE" id="PS00138">
    <property type="entry name" value="SUBTILASE_SER"/>
    <property type="match status" value="1"/>
</dbReference>
<proteinExistence type="inferred from homology"/>
<dbReference type="AlphaFoldDB" id="A0A2T9ZG48"/>
<dbReference type="InterPro" id="IPR022398">
    <property type="entry name" value="Peptidase_S8_His-AS"/>
</dbReference>
<dbReference type="OrthoDB" id="300641at2759"/>
<keyword evidence="19" id="KW-1185">Reference proteome</keyword>
<feature type="active site" description="Charge relay system" evidence="13 14">
    <location>
        <position position="435"/>
    </location>
</feature>
<accession>A0A2T9ZG48</accession>
<dbReference type="InterPro" id="IPR034182">
    <property type="entry name" value="Kexin/furin"/>
</dbReference>
<dbReference type="SUPFAM" id="SSF52743">
    <property type="entry name" value="Subtilisin-like"/>
    <property type="match status" value="1"/>
</dbReference>
<keyword evidence="12" id="KW-0325">Glycoprotein</keyword>
<feature type="active site" description="Charge relay system" evidence="13 14">
    <location>
        <position position="225"/>
    </location>
</feature>
<reference evidence="18 19" key="1">
    <citation type="journal article" date="2018" name="MBio">
        <title>Comparative Genomics Reveals the Core Gene Toolbox for the Fungus-Insect Symbiosis.</title>
        <authorList>
            <person name="Wang Y."/>
            <person name="Stata M."/>
            <person name="Wang W."/>
            <person name="Stajich J.E."/>
            <person name="White M.M."/>
            <person name="Moncalvo J.M."/>
        </authorList>
    </citation>
    <scope>NUCLEOTIDE SEQUENCE [LARGE SCALE GENOMIC DNA]</scope>
    <source>
        <strain evidence="18 19">SC-DP-2</strain>
    </source>
</reference>
<keyword evidence="5 16" id="KW-0732">Signal</keyword>
<dbReference type="InterPro" id="IPR002884">
    <property type="entry name" value="P_dom"/>
</dbReference>
<sequence>MKILFKTTLELIFSLSFLVLVLPNSIDSDFNFDISNLHHSQPQYFAKKAEIIANMEKAASSYRPLIPSTFKKGLERYDYKFFTAKFDSTDEKNAIEYAKGKNLTYFGRLGVLPDYFILGKNIVDTPLDKKDVDKHHLFFNKTLARQHGLVHFNPVQHNIPVSRRALITENDSFKRDWKDIVKIKDPEFPKQWHLLNSENPGNDINVTGVWEEGITGQGVVVALIDDGLDYTSEDLFLNFDFEGSYDLNDNTKLPTPRLSDDYHGTRCAGQIAARVNDVCGVGAAFGSRVAGIRMLSASVDEIIQVTAVNYNFQHNDIYSCSWGPNDDGATLMGPTQALSDAFIYGVEHGRSGKGSVFVFATGNGGRSHDNCNFDGYTNSVYTISVGAIDHLNNHPAYSESCSAQLAVTYSSSDAVKITTTDVGLNKCTSSHGGTSAAAPLAAGIIALALSVRPDLGWRDIQHLIINTAVPITLEDDDWDTVANNLKFNHKFGFGKMDAYALVQAAKTFKNLGPQTSIVASSESDLKLAIPEKGKKGPQGDHASSVISISKSMLEKANMKSLEHITVKLNVDHTLRGNMHIFLESPSGVKSELAPPRERDYSPEGFSDWTFMSVKHWGGLITGDWKLTIQNVLTEKHTGTFRNWTLTLFGESNKPGPTPQPPKTFDKSKIIQPEIIPDNMMDIGSLAKSPPISKPITPQGPTSGSSSDKSSYSEFFVGLTRAELPRGSYEQVPPQEAYEFFDLPKSVTSQSTELELQAVDHQGSSNSFDDEQN</sequence>
<gene>
    <name evidence="18" type="ORF">BB560_001954</name>
</gene>
<comment type="subcellular location">
    <subcellularLocation>
        <location evidence="1">Membrane</location>
    </subcellularLocation>
</comment>
<dbReference type="InterPro" id="IPR023828">
    <property type="entry name" value="Peptidase_S8_Ser-AS"/>
</dbReference>
<keyword evidence="10" id="KW-0472">Membrane</keyword>
<dbReference type="GO" id="GO:0000139">
    <property type="term" value="C:Golgi membrane"/>
    <property type="evidence" value="ECO:0007669"/>
    <property type="project" value="TreeGrafter"/>
</dbReference>
<feature type="region of interest" description="Disordered" evidence="15">
    <location>
        <begin position="748"/>
        <end position="772"/>
    </location>
</feature>
<dbReference type="PRINTS" id="PR00723">
    <property type="entry name" value="SUBTILISIN"/>
</dbReference>
<dbReference type="Proteomes" id="UP000245609">
    <property type="component" value="Unassembled WGS sequence"/>
</dbReference>
<dbReference type="CDD" id="cd04059">
    <property type="entry name" value="Peptidases_S8_Protein_convertases_Kexins_Furin-like"/>
    <property type="match status" value="1"/>
</dbReference>
<comment type="caution">
    <text evidence="18">The sequence shown here is derived from an EMBL/GenBank/DDBJ whole genome shotgun (WGS) entry which is preliminary data.</text>
</comment>
<dbReference type="PROSITE" id="PS51892">
    <property type="entry name" value="SUBTILASE"/>
    <property type="match status" value="1"/>
</dbReference>
<evidence type="ECO:0000256" key="16">
    <source>
        <dbReference type="SAM" id="SignalP"/>
    </source>
</evidence>
<evidence type="ECO:0000256" key="7">
    <source>
        <dbReference type="ARBA" id="ARBA00022825"/>
    </source>
</evidence>
<dbReference type="PANTHER" id="PTHR42884:SF14">
    <property type="entry name" value="NEUROENDOCRINE CONVERTASE 1"/>
    <property type="match status" value="1"/>
</dbReference>
<dbReference type="InterPro" id="IPR008979">
    <property type="entry name" value="Galactose-bd-like_sf"/>
</dbReference>
<evidence type="ECO:0000256" key="11">
    <source>
        <dbReference type="ARBA" id="ARBA00023145"/>
    </source>
</evidence>
<evidence type="ECO:0000313" key="19">
    <source>
        <dbReference type="Proteomes" id="UP000245609"/>
    </source>
</evidence>
<evidence type="ECO:0000256" key="14">
    <source>
        <dbReference type="PROSITE-ProRule" id="PRU01240"/>
    </source>
</evidence>
<feature type="domain" description="P/Homo B" evidence="17">
    <location>
        <begin position="511"/>
        <end position="653"/>
    </location>
</feature>
<evidence type="ECO:0000313" key="18">
    <source>
        <dbReference type="EMBL" id="PVV03564.1"/>
    </source>
</evidence>
<evidence type="ECO:0000256" key="12">
    <source>
        <dbReference type="ARBA" id="ARBA00023180"/>
    </source>
</evidence>
<dbReference type="EMBL" id="MBFS01000216">
    <property type="protein sequence ID" value="PVV03564.1"/>
    <property type="molecule type" value="Genomic_DNA"/>
</dbReference>
<keyword evidence="7 14" id="KW-0720">Serine protease</keyword>
<evidence type="ECO:0000256" key="3">
    <source>
        <dbReference type="ARBA" id="ARBA00022670"/>
    </source>
</evidence>
<evidence type="ECO:0000256" key="4">
    <source>
        <dbReference type="ARBA" id="ARBA00022692"/>
    </source>
</evidence>
<dbReference type="InterPro" id="IPR036852">
    <property type="entry name" value="Peptidase_S8/S53_dom_sf"/>
</dbReference>
<keyword evidence="8" id="KW-0106">Calcium</keyword>
<feature type="chain" id="PRO_5015408482" description="P/Homo B domain-containing protein" evidence="16">
    <location>
        <begin position="24"/>
        <end position="772"/>
    </location>
</feature>
<keyword evidence="6 14" id="KW-0378">Hydrolase</keyword>
<protein>
    <recommendedName>
        <fullName evidence="17">P/Homo B domain-containing protein</fullName>
    </recommendedName>
</protein>
<dbReference type="PROSITE" id="PS00137">
    <property type="entry name" value="SUBTILASE_HIS"/>
    <property type="match status" value="1"/>
</dbReference>